<feature type="transmembrane region" description="Helical" evidence="8">
    <location>
        <begin position="161"/>
        <end position="181"/>
    </location>
</feature>
<dbReference type="CDD" id="cd17320">
    <property type="entry name" value="MFS_MdfA_MDR_like"/>
    <property type="match status" value="1"/>
</dbReference>
<comment type="subcellular location">
    <subcellularLocation>
        <location evidence="1">Cell membrane</location>
        <topology evidence="1">Multi-pass membrane protein</topology>
    </subcellularLocation>
</comment>
<gene>
    <name evidence="10" type="ORF">QIS99_16580</name>
</gene>
<feature type="transmembrane region" description="Helical" evidence="8">
    <location>
        <begin position="362"/>
        <end position="385"/>
    </location>
</feature>
<keyword evidence="4" id="KW-1003">Cell membrane</keyword>
<sequence>MSARRAAFVLGSLEVFGPLSMDLPMPLLPRLAKDLHTSDSLAQASMSVCMLGLALGQLVAGPLSDRLGRRKPLLWGVGLFAVFSLLCAFAPTIELLLMTRFLQGITGAAGVVVALAAARDIASGIELARLLSLLGLVGALAPILAPVAGSQLAAVMDWRGLFVVLAGIGATLLVVSGTLLPETLPPHQRHRGGVTETGRRFVAVLRDRLFVCFLLVGACSGTAFFTYLASISFVLQDGFHLTPQVFGIVFAMNAIVAVLGSLFNRAVVRRAGPARMYVAGTTAIAVASLGLLGTAVAGLGLTALLVMLAAVLFCYGVAGPNSSALALAGHGDRAGTAAAMLGMSGFAVGPVVAPIASLGGSAVTTMVVTMAAATAVACVLVWTTVLPRLGLRGKPPCANVSGDGDTAGRHCSPR</sequence>
<feature type="transmembrane region" description="Helical" evidence="8">
    <location>
        <begin position="276"/>
        <end position="293"/>
    </location>
</feature>
<dbReference type="PANTHER" id="PTHR43124">
    <property type="entry name" value="PURINE EFFLUX PUMP PBUE"/>
    <property type="match status" value="1"/>
</dbReference>
<accession>A0ABT6RUE1</accession>
<dbReference type="PANTHER" id="PTHR43124:SF3">
    <property type="entry name" value="CHLORAMPHENICOL EFFLUX PUMP RV0191"/>
    <property type="match status" value="1"/>
</dbReference>
<reference evidence="10 11" key="1">
    <citation type="submission" date="2023-05" db="EMBL/GenBank/DDBJ databases">
        <title>Draft genome sequence of Streptomyces sp. B-S-A8 isolated from a cave soil in Thailand.</title>
        <authorList>
            <person name="Chamroensaksri N."/>
            <person name="Muangham S."/>
        </authorList>
    </citation>
    <scope>NUCLEOTIDE SEQUENCE [LARGE SCALE GENOMIC DNA]</scope>
    <source>
        <strain evidence="10 11">B-S-A8</strain>
    </source>
</reference>
<dbReference type="Gene3D" id="1.20.1720.10">
    <property type="entry name" value="Multidrug resistance protein D"/>
    <property type="match status" value="1"/>
</dbReference>
<keyword evidence="5 8" id="KW-0812">Transmembrane</keyword>
<evidence type="ECO:0000313" key="11">
    <source>
        <dbReference type="Proteomes" id="UP001224661"/>
    </source>
</evidence>
<keyword evidence="7 8" id="KW-0472">Membrane</keyword>
<evidence type="ECO:0000259" key="9">
    <source>
        <dbReference type="PROSITE" id="PS50850"/>
    </source>
</evidence>
<name>A0ABT6RUE1_9ACTN</name>
<dbReference type="PROSITE" id="PS50850">
    <property type="entry name" value="MFS"/>
    <property type="match status" value="1"/>
</dbReference>
<feature type="transmembrane region" description="Helical" evidence="8">
    <location>
        <begin position="299"/>
        <end position="318"/>
    </location>
</feature>
<feature type="transmembrane region" description="Helical" evidence="8">
    <location>
        <begin position="245"/>
        <end position="264"/>
    </location>
</feature>
<dbReference type="InterPro" id="IPR004812">
    <property type="entry name" value="Efflux_drug-R_Bcr/CmlA"/>
</dbReference>
<protein>
    <submittedName>
        <fullName evidence="10">Multidrug effflux MFS transporter</fullName>
    </submittedName>
</protein>
<evidence type="ECO:0000256" key="2">
    <source>
        <dbReference type="ARBA" id="ARBA00006236"/>
    </source>
</evidence>
<feature type="domain" description="Major facilitator superfamily (MFS) profile" evidence="9">
    <location>
        <begin position="1"/>
        <end position="390"/>
    </location>
</feature>
<feature type="transmembrane region" description="Helical" evidence="8">
    <location>
        <begin position="130"/>
        <end position="149"/>
    </location>
</feature>
<proteinExistence type="inferred from homology"/>
<evidence type="ECO:0000256" key="6">
    <source>
        <dbReference type="ARBA" id="ARBA00022989"/>
    </source>
</evidence>
<evidence type="ECO:0000313" key="10">
    <source>
        <dbReference type="EMBL" id="MDI3387804.1"/>
    </source>
</evidence>
<evidence type="ECO:0000256" key="3">
    <source>
        <dbReference type="ARBA" id="ARBA00022448"/>
    </source>
</evidence>
<keyword evidence="6 8" id="KW-1133">Transmembrane helix</keyword>
<evidence type="ECO:0000256" key="5">
    <source>
        <dbReference type="ARBA" id="ARBA00022692"/>
    </source>
</evidence>
<evidence type="ECO:0000256" key="7">
    <source>
        <dbReference type="ARBA" id="ARBA00023136"/>
    </source>
</evidence>
<dbReference type="NCBIfam" id="TIGR00710">
    <property type="entry name" value="efflux_Bcr_CflA"/>
    <property type="match status" value="1"/>
</dbReference>
<dbReference type="Pfam" id="PF07690">
    <property type="entry name" value="MFS_1"/>
    <property type="match status" value="1"/>
</dbReference>
<comment type="caution">
    <text evidence="10">The sequence shown here is derived from an EMBL/GenBank/DDBJ whole genome shotgun (WGS) entry which is preliminary data.</text>
</comment>
<dbReference type="InterPro" id="IPR005829">
    <property type="entry name" value="Sugar_transporter_CS"/>
</dbReference>
<dbReference type="InterPro" id="IPR050189">
    <property type="entry name" value="MFS_Efflux_Transporters"/>
</dbReference>
<feature type="transmembrane region" description="Helical" evidence="8">
    <location>
        <begin position="209"/>
        <end position="233"/>
    </location>
</feature>
<keyword evidence="11" id="KW-1185">Reference proteome</keyword>
<organism evidence="10 11">
    <name type="scientific">Streptomyces solicavernae</name>
    <dbReference type="NCBI Taxonomy" id="3043614"/>
    <lineage>
        <taxon>Bacteria</taxon>
        <taxon>Bacillati</taxon>
        <taxon>Actinomycetota</taxon>
        <taxon>Actinomycetes</taxon>
        <taxon>Kitasatosporales</taxon>
        <taxon>Streptomycetaceae</taxon>
        <taxon>Streptomyces</taxon>
    </lineage>
</organism>
<keyword evidence="3" id="KW-0813">Transport</keyword>
<dbReference type="InterPro" id="IPR011701">
    <property type="entry name" value="MFS"/>
</dbReference>
<feature type="transmembrane region" description="Helical" evidence="8">
    <location>
        <begin position="73"/>
        <end position="91"/>
    </location>
</feature>
<feature type="transmembrane region" description="Helical" evidence="8">
    <location>
        <begin position="338"/>
        <end position="356"/>
    </location>
</feature>
<dbReference type="InterPro" id="IPR036259">
    <property type="entry name" value="MFS_trans_sf"/>
</dbReference>
<dbReference type="RefSeq" id="WP_282514151.1">
    <property type="nucleotide sequence ID" value="NZ_JASCIR010000012.1"/>
</dbReference>
<evidence type="ECO:0000256" key="8">
    <source>
        <dbReference type="SAM" id="Phobius"/>
    </source>
</evidence>
<evidence type="ECO:0000256" key="1">
    <source>
        <dbReference type="ARBA" id="ARBA00004651"/>
    </source>
</evidence>
<dbReference type="InterPro" id="IPR020846">
    <property type="entry name" value="MFS_dom"/>
</dbReference>
<feature type="transmembrane region" description="Helical" evidence="8">
    <location>
        <begin position="97"/>
        <end position="118"/>
    </location>
</feature>
<dbReference type="SUPFAM" id="SSF103473">
    <property type="entry name" value="MFS general substrate transporter"/>
    <property type="match status" value="1"/>
</dbReference>
<dbReference type="PROSITE" id="PS00216">
    <property type="entry name" value="SUGAR_TRANSPORT_1"/>
    <property type="match status" value="1"/>
</dbReference>
<dbReference type="EMBL" id="JASCIR010000012">
    <property type="protein sequence ID" value="MDI3387804.1"/>
    <property type="molecule type" value="Genomic_DNA"/>
</dbReference>
<dbReference type="Proteomes" id="UP001224661">
    <property type="component" value="Unassembled WGS sequence"/>
</dbReference>
<comment type="similarity">
    <text evidence="2">Belongs to the major facilitator superfamily. Bcr/CmlA family.</text>
</comment>
<evidence type="ECO:0000256" key="4">
    <source>
        <dbReference type="ARBA" id="ARBA00022475"/>
    </source>
</evidence>